<gene>
    <name evidence="4" type="ORF">CgunFtcFv8_016510</name>
</gene>
<organism evidence="4 5">
    <name type="scientific">Champsocephalus gunnari</name>
    <name type="common">Mackerel icefish</name>
    <dbReference type="NCBI Taxonomy" id="52237"/>
    <lineage>
        <taxon>Eukaryota</taxon>
        <taxon>Metazoa</taxon>
        <taxon>Chordata</taxon>
        <taxon>Craniata</taxon>
        <taxon>Vertebrata</taxon>
        <taxon>Euteleostomi</taxon>
        <taxon>Actinopterygii</taxon>
        <taxon>Neopterygii</taxon>
        <taxon>Teleostei</taxon>
        <taxon>Neoteleostei</taxon>
        <taxon>Acanthomorphata</taxon>
        <taxon>Eupercaria</taxon>
        <taxon>Perciformes</taxon>
        <taxon>Notothenioidei</taxon>
        <taxon>Channichthyidae</taxon>
        <taxon>Champsocephalus</taxon>
    </lineage>
</organism>
<reference evidence="4 5" key="1">
    <citation type="journal article" date="2023" name="Mol. Biol. Evol.">
        <title>Genomics of Secondarily Temperate Adaptation in the Only Non-Antarctic Icefish.</title>
        <authorList>
            <person name="Rivera-Colon A.G."/>
            <person name="Rayamajhi N."/>
            <person name="Minhas B.F."/>
            <person name="Madrigal G."/>
            <person name="Bilyk K.T."/>
            <person name="Yoon V."/>
            <person name="Hune M."/>
            <person name="Gregory S."/>
            <person name="Cheng C.H.C."/>
            <person name="Catchen J.M."/>
        </authorList>
    </citation>
    <scope>NUCLEOTIDE SEQUENCE [LARGE SCALE GENOMIC DNA]</scope>
    <source>
        <tissue evidence="4">White muscle</tissue>
    </source>
</reference>
<feature type="domain" description="BLOC-2 complex member HPS6 C-terminal" evidence="3">
    <location>
        <begin position="427"/>
        <end position="888"/>
    </location>
</feature>
<comment type="caution">
    <text evidence="4">The sequence shown here is derived from an EMBL/GenBank/DDBJ whole genome shotgun (WGS) entry which is preliminary data.</text>
</comment>
<dbReference type="Proteomes" id="UP001331515">
    <property type="component" value="Unassembled WGS sequence"/>
</dbReference>
<evidence type="ECO:0008006" key="6">
    <source>
        <dbReference type="Google" id="ProtNLM"/>
    </source>
</evidence>
<dbReference type="InterPro" id="IPR046823">
    <property type="entry name" value="HPS6_N"/>
</dbReference>
<keyword evidence="5" id="KW-1185">Reference proteome</keyword>
<accession>A0AAN8HAY1</accession>
<dbReference type="EMBL" id="JAURVH010001529">
    <property type="protein sequence ID" value="KAK5908452.1"/>
    <property type="molecule type" value="Genomic_DNA"/>
</dbReference>
<dbReference type="InterPro" id="IPR046822">
    <property type="entry name" value="HPS6_C"/>
</dbReference>
<feature type="compositionally biased region" description="Polar residues" evidence="1">
    <location>
        <begin position="891"/>
        <end position="907"/>
    </location>
</feature>
<dbReference type="PANTHER" id="PTHR14696">
    <property type="entry name" value="HERMANSKY-PUDLAK SYNDROME 6 PROTEIN"/>
    <property type="match status" value="1"/>
</dbReference>
<dbReference type="AlphaFoldDB" id="A0AAN8HAY1"/>
<dbReference type="GO" id="GO:0031084">
    <property type="term" value="C:BLOC-2 complex"/>
    <property type="evidence" value="ECO:0007669"/>
    <property type="project" value="TreeGrafter"/>
</dbReference>
<dbReference type="InterPro" id="IPR017218">
    <property type="entry name" value="BLOC-2_complex_Hps6_subunit"/>
</dbReference>
<feature type="region of interest" description="Disordered" evidence="1">
    <location>
        <begin position="868"/>
        <end position="937"/>
    </location>
</feature>
<dbReference type="Pfam" id="PF15702">
    <property type="entry name" value="HPS6"/>
    <property type="match status" value="1"/>
</dbReference>
<dbReference type="PANTHER" id="PTHR14696:SF2">
    <property type="entry name" value="BLOC-2 COMPLEX MEMBER HPS6"/>
    <property type="match status" value="1"/>
</dbReference>
<evidence type="ECO:0000313" key="4">
    <source>
        <dbReference type="EMBL" id="KAK5908452.1"/>
    </source>
</evidence>
<dbReference type="GO" id="GO:0072657">
    <property type="term" value="P:protein localization to membrane"/>
    <property type="evidence" value="ECO:0007669"/>
    <property type="project" value="TreeGrafter"/>
</dbReference>
<dbReference type="Pfam" id="PF20468">
    <property type="entry name" value="HPS6_C"/>
    <property type="match status" value="1"/>
</dbReference>
<sequence length="937" mass="103388">MARLVLEQLSDFGDYTGGKELTEIFKLTNNNDLKNSLSNVRLSPDGRHVHVILRKPKVGLVTFDKYERPHVAQNQKKLDLRLTVPIVDILYLDHNNNSSSSSSSRGTAAVAVVYENGKAEFWKFQECKSGWHLLQTSDLCNSPRAKVVSVCACSNLIIWCEERPPSESTPALSSTRNKLRYCVCRRDFEVEEGAVSLGGVKIALHNNPKFTVVSSGEYVHLLPDVKVKPQLCISKFFLSWSPRHDTFTVSTTCNNTPLKKLSAKESDLKRLVTDCLGYLSTLQPPEIYDFYPTGCGGLLLLLSTGWVCLLQKDGTLRQVYKLAENCMVKCGTPQTSLCMYQDTLALLMGQNLHLIDVNCGREMEKITLKKEGLLYVNRAERCAPHLLSETGLFVVVNREMNSRDVNNLKPFGVDSVESIHPGELLVEAVFEEACKYYQQRSLSSTRLTVDTLKKGGRFQAPISLSTILRNYLSTGLRQKGAEPLQNGDDNTAGQDKLMGSLEAELKALVSLEEVKGSLVRGNVKEVEAVCQSLVEKEVARLMLASEMDKEALLYLNSIFSLFPSQAWRAAQAALQLHYNGEESLSSRASPDVWKTVLSPATTSSPPSSLPFTNGGPKHNHSLKGDHVANCKSQISTSPADMPVFELLCYSVFHFQPSWLPRFLELAQRQQGSAGLGLGLTSSSSWGFSGGRAGEGGENNMPLYKRALAALSSLTPDQDKRQDLEVELLLVSGRPNAILQALRTLMAKQQWERVTMVAQKFCKRSPLLNKEIFTTLLCEVAQHRDLDPYLDVLWALCPEDLTVTTILNLVLKNLPSPNTPPSSSSSSLFCLSSTTSSSPPPFTDSHSSQLTIGLLKPLLKKVLQRETKPSQRYADILQSPTFPPPAPPRQPRTVSDPNTDSSLANDTTPDYLAETPGQQSPPHTAVQRARVALPANPV</sequence>
<dbReference type="GO" id="GO:0032418">
    <property type="term" value="P:lysosome localization"/>
    <property type="evidence" value="ECO:0007669"/>
    <property type="project" value="TreeGrafter"/>
</dbReference>
<protein>
    <recommendedName>
        <fullName evidence="6">Hermansky-Pudlak syndrome 6</fullName>
    </recommendedName>
</protein>
<proteinExistence type="predicted"/>
<evidence type="ECO:0000259" key="3">
    <source>
        <dbReference type="Pfam" id="PF20468"/>
    </source>
</evidence>
<name>A0AAN8HAY1_CHAGU</name>
<feature type="compositionally biased region" description="Pro residues" evidence="1">
    <location>
        <begin position="880"/>
        <end position="889"/>
    </location>
</feature>
<evidence type="ECO:0000259" key="2">
    <source>
        <dbReference type="Pfam" id="PF15702"/>
    </source>
</evidence>
<evidence type="ECO:0000256" key="1">
    <source>
        <dbReference type="SAM" id="MobiDB-lite"/>
    </source>
</evidence>
<dbReference type="GO" id="GO:0005765">
    <property type="term" value="C:lysosomal membrane"/>
    <property type="evidence" value="ECO:0007669"/>
    <property type="project" value="TreeGrafter"/>
</dbReference>
<feature type="domain" description="BLOC-2 complex member HPS6 N-terminal" evidence="2">
    <location>
        <begin position="3"/>
        <end position="395"/>
    </location>
</feature>
<evidence type="ECO:0000313" key="5">
    <source>
        <dbReference type="Proteomes" id="UP001331515"/>
    </source>
</evidence>